<reference evidence="5 6" key="1">
    <citation type="submission" date="2017-11" db="EMBL/GenBank/DDBJ databases">
        <title>De novo assembly and phasing of dikaryotic genomes from two isolates of Puccinia coronata f. sp. avenae, the causal agent of oat crown rust.</title>
        <authorList>
            <person name="Miller M.E."/>
            <person name="Zhang Y."/>
            <person name="Omidvar V."/>
            <person name="Sperschneider J."/>
            <person name="Schwessinger B."/>
            <person name="Raley C."/>
            <person name="Palmer J.M."/>
            <person name="Garnica D."/>
            <person name="Upadhyaya N."/>
            <person name="Rathjen J."/>
            <person name="Taylor J.M."/>
            <person name="Park R.F."/>
            <person name="Dodds P.N."/>
            <person name="Hirsch C.D."/>
            <person name="Kianian S.F."/>
            <person name="Figueroa M."/>
        </authorList>
    </citation>
    <scope>NUCLEOTIDE SEQUENCE [LARGE SCALE GENOMIC DNA]</scope>
    <source>
        <strain evidence="3">12NC29</strain>
        <strain evidence="2">12SD80</strain>
    </source>
</reference>
<proteinExistence type="predicted"/>
<name>A0A2N5SY97_9BASI</name>
<dbReference type="AlphaFoldDB" id="A0A2N5SY97"/>
<evidence type="ECO:0000313" key="4">
    <source>
        <dbReference type="EMBL" id="PLW50868.1"/>
    </source>
</evidence>
<dbReference type="EMBL" id="PGCI01000737">
    <property type="protein sequence ID" value="PLW18203.1"/>
    <property type="molecule type" value="Genomic_DNA"/>
</dbReference>
<sequence>MRPPSTKAIKRPGRMAIITRDRVENRDSPSNKSSLSSNSYRGPKTYLEGY</sequence>
<gene>
    <name evidence="3" type="ORF">PCANC_11834</name>
    <name evidence="4" type="ORF">PCASD_01096</name>
    <name evidence="2" type="ORF">PCASD_16952</name>
</gene>
<feature type="compositionally biased region" description="Basic and acidic residues" evidence="1">
    <location>
        <begin position="19"/>
        <end position="29"/>
    </location>
</feature>
<organism evidence="2 6">
    <name type="scientific">Puccinia coronata f. sp. avenae</name>
    <dbReference type="NCBI Taxonomy" id="200324"/>
    <lineage>
        <taxon>Eukaryota</taxon>
        <taxon>Fungi</taxon>
        <taxon>Dikarya</taxon>
        <taxon>Basidiomycota</taxon>
        <taxon>Pucciniomycotina</taxon>
        <taxon>Pucciniomycetes</taxon>
        <taxon>Pucciniales</taxon>
        <taxon>Pucciniaceae</taxon>
        <taxon>Puccinia</taxon>
    </lineage>
</organism>
<evidence type="ECO:0000313" key="5">
    <source>
        <dbReference type="Proteomes" id="UP000235388"/>
    </source>
</evidence>
<evidence type="ECO:0000313" key="6">
    <source>
        <dbReference type="Proteomes" id="UP000235392"/>
    </source>
</evidence>
<dbReference type="EMBL" id="PGCI01000008">
    <property type="protein sequence ID" value="PLW50868.1"/>
    <property type="molecule type" value="Genomic_DNA"/>
</dbReference>
<dbReference type="Proteomes" id="UP000235392">
    <property type="component" value="Unassembled WGS sequence"/>
</dbReference>
<feature type="compositionally biased region" description="Low complexity" evidence="1">
    <location>
        <begin position="30"/>
        <end position="39"/>
    </location>
</feature>
<keyword evidence="5" id="KW-1185">Reference proteome</keyword>
<accession>A0A2N5SY97</accession>
<evidence type="ECO:0000256" key="1">
    <source>
        <dbReference type="SAM" id="MobiDB-lite"/>
    </source>
</evidence>
<dbReference type="Proteomes" id="UP000235388">
    <property type="component" value="Unassembled WGS sequence"/>
</dbReference>
<comment type="caution">
    <text evidence="2">The sequence shown here is derived from an EMBL/GenBank/DDBJ whole genome shotgun (WGS) entry which is preliminary data.</text>
</comment>
<evidence type="ECO:0000313" key="2">
    <source>
        <dbReference type="EMBL" id="PLW18203.1"/>
    </source>
</evidence>
<evidence type="ECO:0000313" key="3">
    <source>
        <dbReference type="EMBL" id="PLW18957.1"/>
    </source>
</evidence>
<protein>
    <submittedName>
        <fullName evidence="2">Uncharacterized protein</fullName>
    </submittedName>
</protein>
<dbReference type="EMBL" id="PGCJ01000821">
    <property type="protein sequence ID" value="PLW18957.1"/>
    <property type="molecule type" value="Genomic_DNA"/>
</dbReference>
<feature type="region of interest" description="Disordered" evidence="1">
    <location>
        <begin position="1"/>
        <end position="50"/>
    </location>
</feature>